<dbReference type="Proteomes" id="UP000604046">
    <property type="component" value="Unassembled WGS sequence"/>
</dbReference>
<evidence type="ECO:0000313" key="2">
    <source>
        <dbReference type="Proteomes" id="UP000604046"/>
    </source>
</evidence>
<keyword evidence="2" id="KW-1185">Reference proteome</keyword>
<sequence length="299" mass="33854">MRYQVPRNGGHTQAFEFAFHHRACKKSFLIVNCPHCHEIDAYNGPDFQDGLACTCDWCKKPFQTVRCPHCRGVNSWKNARDKKGVVHICIRDQCRKRFGTVVCPHCQGIWVGNFATCNEGSEGLASTHVHEACKKQFQAVSCPHCQEINVWKDTGYENGHVYTCAHERCKKRFQAVSCPHCSQINMSKDVDSEPAGACKSCKKQFVQLNCPSCQTSDIERKTFGIKMWECKCKICLHRFLTTAASCPHCSFWTACTVGVLEDPKKDGVVRTCAHDSCMKKFQTVACPHCRRVNMFKNAD</sequence>
<comment type="caution">
    <text evidence="1">The sequence shown here is derived from an EMBL/GenBank/DDBJ whole genome shotgun (WGS) entry which is preliminary data.</text>
</comment>
<proteinExistence type="predicted"/>
<name>A0A812PAF9_9DINO</name>
<dbReference type="OrthoDB" id="49113at2759"/>
<gene>
    <name evidence="1" type="ORF">SNAT2548_LOCUS17790</name>
</gene>
<protein>
    <submittedName>
        <fullName evidence="1">Uncharacterized protein</fullName>
    </submittedName>
</protein>
<dbReference type="EMBL" id="CAJNDS010002124">
    <property type="protein sequence ID" value="CAE7340005.1"/>
    <property type="molecule type" value="Genomic_DNA"/>
</dbReference>
<dbReference type="AlphaFoldDB" id="A0A812PAF9"/>
<accession>A0A812PAF9</accession>
<reference evidence="1" key="1">
    <citation type="submission" date="2021-02" db="EMBL/GenBank/DDBJ databases">
        <authorList>
            <person name="Dougan E. K."/>
            <person name="Rhodes N."/>
            <person name="Thang M."/>
            <person name="Chan C."/>
        </authorList>
    </citation>
    <scope>NUCLEOTIDE SEQUENCE</scope>
</reference>
<organism evidence="1 2">
    <name type="scientific">Symbiodinium natans</name>
    <dbReference type="NCBI Taxonomy" id="878477"/>
    <lineage>
        <taxon>Eukaryota</taxon>
        <taxon>Sar</taxon>
        <taxon>Alveolata</taxon>
        <taxon>Dinophyceae</taxon>
        <taxon>Suessiales</taxon>
        <taxon>Symbiodiniaceae</taxon>
        <taxon>Symbiodinium</taxon>
    </lineage>
</organism>
<evidence type="ECO:0000313" key="1">
    <source>
        <dbReference type="EMBL" id="CAE7340005.1"/>
    </source>
</evidence>